<evidence type="ECO:0000259" key="3">
    <source>
        <dbReference type="Pfam" id="PF03330"/>
    </source>
</evidence>
<dbReference type="Proteomes" id="UP000605846">
    <property type="component" value="Unassembled WGS sequence"/>
</dbReference>
<sequence length="130" mass="13684">MLFNTALITLASTLALMVNAAPMPLEKRGFSGDGTFYNPSVGKGSCGWLNSDSQMVAALNAPQMGNGPNPNNNSKCGRSIRVTGPKGSVTVKIVDTCPPCHSGDVDLSPAAFNKIADFKQGRVPITWDWA</sequence>
<evidence type="ECO:0000256" key="1">
    <source>
        <dbReference type="ARBA" id="ARBA00022729"/>
    </source>
</evidence>
<feature type="domain" description="RlpA-like protein double-psi beta-barrel" evidence="3">
    <location>
        <begin position="76"/>
        <end position="126"/>
    </location>
</feature>
<dbReference type="Gene3D" id="2.40.40.10">
    <property type="entry name" value="RlpA-like domain"/>
    <property type="match status" value="1"/>
</dbReference>
<proteinExistence type="predicted"/>
<dbReference type="InterPro" id="IPR051477">
    <property type="entry name" value="Expansin_CellWall"/>
</dbReference>
<gene>
    <name evidence="4" type="ORF">EC973_006211</name>
</gene>
<protein>
    <recommendedName>
        <fullName evidence="3">RlpA-like protein double-psi beta-barrel domain-containing protein</fullName>
    </recommendedName>
</protein>
<dbReference type="PANTHER" id="PTHR31836">
    <property type="match status" value="1"/>
</dbReference>
<dbReference type="SUPFAM" id="SSF50685">
    <property type="entry name" value="Barwin-like endoglucanases"/>
    <property type="match status" value="1"/>
</dbReference>
<dbReference type="AlphaFoldDB" id="A0A8H7BW88"/>
<dbReference type="InterPro" id="IPR036908">
    <property type="entry name" value="RlpA-like_sf"/>
</dbReference>
<evidence type="ECO:0000313" key="4">
    <source>
        <dbReference type="EMBL" id="KAF7728403.1"/>
    </source>
</evidence>
<keyword evidence="5" id="KW-1185">Reference proteome</keyword>
<evidence type="ECO:0000313" key="5">
    <source>
        <dbReference type="Proteomes" id="UP000605846"/>
    </source>
</evidence>
<name>A0A8H7BW88_9FUNG</name>
<dbReference type="OrthoDB" id="406505at2759"/>
<dbReference type="Pfam" id="PF03330">
    <property type="entry name" value="DPBB_1"/>
    <property type="match status" value="1"/>
</dbReference>
<dbReference type="PANTHER" id="PTHR31836:SF21">
    <property type="entry name" value="EXPANSIN-LIKE PROTEIN 7"/>
    <property type="match status" value="1"/>
</dbReference>
<dbReference type="InterPro" id="IPR009009">
    <property type="entry name" value="RlpA-like_DPBB"/>
</dbReference>
<accession>A0A8H7BW88</accession>
<keyword evidence="1 2" id="KW-0732">Signal</keyword>
<reference evidence="4" key="1">
    <citation type="submission" date="2020-01" db="EMBL/GenBank/DDBJ databases">
        <title>Genome Sequencing of Three Apophysomyces-Like Fungal Strains Confirms a Novel Fungal Genus in the Mucoromycota with divergent Burkholderia-like Endosymbiotic Bacteria.</title>
        <authorList>
            <person name="Stajich J.E."/>
            <person name="Macias A.M."/>
            <person name="Carter-House D."/>
            <person name="Lovett B."/>
            <person name="Kasson L.R."/>
            <person name="Berry K."/>
            <person name="Grigoriev I."/>
            <person name="Chang Y."/>
            <person name="Spatafora J."/>
            <person name="Kasson M.T."/>
        </authorList>
    </citation>
    <scope>NUCLEOTIDE SEQUENCE</scope>
    <source>
        <strain evidence="4">NRRL A-21654</strain>
    </source>
</reference>
<feature type="signal peptide" evidence="2">
    <location>
        <begin position="1"/>
        <end position="20"/>
    </location>
</feature>
<comment type="caution">
    <text evidence="4">The sequence shown here is derived from an EMBL/GenBank/DDBJ whole genome shotgun (WGS) entry which is preliminary data.</text>
</comment>
<evidence type="ECO:0000256" key="2">
    <source>
        <dbReference type="SAM" id="SignalP"/>
    </source>
</evidence>
<dbReference type="EMBL" id="JABAYA010000038">
    <property type="protein sequence ID" value="KAF7728403.1"/>
    <property type="molecule type" value="Genomic_DNA"/>
</dbReference>
<dbReference type="CDD" id="cd22191">
    <property type="entry name" value="DPBB_RlpA_EXP_N-like"/>
    <property type="match status" value="1"/>
</dbReference>
<organism evidence="4 5">
    <name type="scientific">Apophysomyces ossiformis</name>
    <dbReference type="NCBI Taxonomy" id="679940"/>
    <lineage>
        <taxon>Eukaryota</taxon>
        <taxon>Fungi</taxon>
        <taxon>Fungi incertae sedis</taxon>
        <taxon>Mucoromycota</taxon>
        <taxon>Mucoromycotina</taxon>
        <taxon>Mucoromycetes</taxon>
        <taxon>Mucorales</taxon>
        <taxon>Mucorineae</taxon>
        <taxon>Mucoraceae</taxon>
        <taxon>Apophysomyces</taxon>
    </lineage>
</organism>
<feature type="chain" id="PRO_5034370417" description="RlpA-like protein double-psi beta-barrel domain-containing protein" evidence="2">
    <location>
        <begin position="21"/>
        <end position="130"/>
    </location>
</feature>